<sequence length="571" mass="60929">MADRKAALTLTAGGAVLARMKAVGVDYIFANSGTDFPPIIEGLAEAAAKDIDLPEALIMPHENAAMGMAYGYYRATGRAQAVMAHTNVGLANCAIGAINAATEHVPILLFSGRTPVMEKGRLGARTVPIGWGQEMRDQTALVREAVKWDYELKFPEQVPETVDRAYAIANSVPKGPVYVSLPREVLCEPCPGEHIEGPSRMQPVQIAPPRHLLAEAAEMLAQAQRPLIIAQRGAGSAAGFAALAQMASQWGVPVVQYWAIQLAIATDHAMFGGIDPTAYMKEADLVVVIDCLAPWGPDIHTLHDDCKVIQIGQDPLYARVPSRNFPADISLVGETADVILALAEVLSPKHADHADKCKTRYDAVATRNRETRQKALAAAAAGATTPMTKAYVSRGVSAAIAGKNATVFSELGCPLEPMDLTHHQAWYQEPHSGGLGWSFPAAMGFSLANRGRLVVATMGDGSYMFANPTACHQIAEALNLPVLILVLNNNEWGAVRQSVTGMYPDGYASKTNRMPLTSLTPSPDFTKTAQASRAWTARVEKPADLAAVLNDAIAHIETNGTHALVEITIAP</sequence>
<keyword evidence="8" id="KW-1185">Reference proteome</keyword>
<name>A0A1Y2KVA9_9PROT</name>
<dbReference type="GO" id="GO:0009097">
    <property type="term" value="P:isoleucine biosynthetic process"/>
    <property type="evidence" value="ECO:0007669"/>
    <property type="project" value="TreeGrafter"/>
</dbReference>
<dbReference type="AlphaFoldDB" id="A0A1Y2KVA9"/>
<evidence type="ECO:0000259" key="4">
    <source>
        <dbReference type="Pfam" id="PF00205"/>
    </source>
</evidence>
<evidence type="ECO:0000313" key="7">
    <source>
        <dbReference type="EMBL" id="OSQ35746.1"/>
    </source>
</evidence>
<dbReference type="GO" id="GO:0050660">
    <property type="term" value="F:flavin adenine dinucleotide binding"/>
    <property type="evidence" value="ECO:0007669"/>
    <property type="project" value="TreeGrafter"/>
</dbReference>
<comment type="similarity">
    <text evidence="1 3">Belongs to the TPP enzyme family.</text>
</comment>
<dbReference type="Pfam" id="PF02776">
    <property type="entry name" value="TPP_enzyme_N"/>
    <property type="match status" value="1"/>
</dbReference>
<organism evidence="7 8">
    <name type="scientific">Thalassospira mesophila</name>
    <dbReference type="NCBI Taxonomy" id="1293891"/>
    <lineage>
        <taxon>Bacteria</taxon>
        <taxon>Pseudomonadati</taxon>
        <taxon>Pseudomonadota</taxon>
        <taxon>Alphaproteobacteria</taxon>
        <taxon>Rhodospirillales</taxon>
        <taxon>Thalassospiraceae</taxon>
        <taxon>Thalassospira</taxon>
    </lineage>
</organism>
<evidence type="ECO:0000256" key="2">
    <source>
        <dbReference type="ARBA" id="ARBA00023052"/>
    </source>
</evidence>
<dbReference type="Pfam" id="PF00205">
    <property type="entry name" value="TPP_enzyme_M"/>
    <property type="match status" value="1"/>
</dbReference>
<dbReference type="OrthoDB" id="7534569at2"/>
<dbReference type="InterPro" id="IPR029061">
    <property type="entry name" value="THDP-binding"/>
</dbReference>
<proteinExistence type="inferred from homology"/>
<reference evidence="7 8" key="1">
    <citation type="submission" date="2014-03" db="EMBL/GenBank/DDBJ databases">
        <title>The draft genome sequence of Thalassospira mesophila JCM 18969.</title>
        <authorList>
            <person name="Lai Q."/>
            <person name="Shao Z."/>
        </authorList>
    </citation>
    <scope>NUCLEOTIDE SEQUENCE [LARGE SCALE GENOMIC DNA]</scope>
    <source>
        <strain evidence="7 8">JCM 18969</strain>
    </source>
</reference>
<dbReference type="GO" id="GO:0005948">
    <property type="term" value="C:acetolactate synthase complex"/>
    <property type="evidence" value="ECO:0007669"/>
    <property type="project" value="TreeGrafter"/>
</dbReference>
<comment type="caution">
    <text evidence="7">The sequence shown here is derived from an EMBL/GenBank/DDBJ whole genome shotgun (WGS) entry which is preliminary data.</text>
</comment>
<dbReference type="InterPro" id="IPR012001">
    <property type="entry name" value="Thiamin_PyroP_enz_TPP-bd_dom"/>
</dbReference>
<dbReference type="SUPFAM" id="SSF52518">
    <property type="entry name" value="Thiamin diphosphate-binding fold (THDP-binding)"/>
    <property type="match status" value="2"/>
</dbReference>
<gene>
    <name evidence="7" type="ORF">TMES_20195</name>
</gene>
<evidence type="ECO:0000313" key="8">
    <source>
        <dbReference type="Proteomes" id="UP000193391"/>
    </source>
</evidence>
<accession>A0A1Y2KVA9</accession>
<evidence type="ECO:0000256" key="3">
    <source>
        <dbReference type="RuleBase" id="RU362132"/>
    </source>
</evidence>
<dbReference type="STRING" id="1293891.TMES_20195"/>
<dbReference type="GO" id="GO:0030976">
    <property type="term" value="F:thiamine pyrophosphate binding"/>
    <property type="evidence" value="ECO:0007669"/>
    <property type="project" value="InterPro"/>
</dbReference>
<dbReference type="EMBL" id="JFKA01000015">
    <property type="protein sequence ID" value="OSQ35746.1"/>
    <property type="molecule type" value="Genomic_DNA"/>
</dbReference>
<evidence type="ECO:0000256" key="1">
    <source>
        <dbReference type="ARBA" id="ARBA00007812"/>
    </source>
</evidence>
<dbReference type="PANTHER" id="PTHR18968:SF13">
    <property type="entry name" value="ACETOLACTATE SYNTHASE CATALYTIC SUBUNIT, MITOCHONDRIAL"/>
    <property type="match status" value="1"/>
</dbReference>
<dbReference type="InterPro" id="IPR045229">
    <property type="entry name" value="TPP_enz"/>
</dbReference>
<protein>
    <submittedName>
        <fullName evidence="7">Acetolactate synthase</fullName>
    </submittedName>
</protein>
<dbReference type="GO" id="GO:0003984">
    <property type="term" value="F:acetolactate synthase activity"/>
    <property type="evidence" value="ECO:0007669"/>
    <property type="project" value="TreeGrafter"/>
</dbReference>
<dbReference type="InterPro" id="IPR012000">
    <property type="entry name" value="Thiamin_PyroP_enz_cen_dom"/>
</dbReference>
<feature type="domain" description="Thiamine pyrophosphate enzyme N-terminal TPP-binding" evidence="6">
    <location>
        <begin position="11"/>
        <end position="133"/>
    </location>
</feature>
<dbReference type="CDD" id="cd02002">
    <property type="entry name" value="TPP_BFDC"/>
    <property type="match status" value="1"/>
</dbReference>
<keyword evidence="2 3" id="KW-0786">Thiamine pyrophosphate</keyword>
<evidence type="ECO:0000259" key="6">
    <source>
        <dbReference type="Pfam" id="PF02776"/>
    </source>
</evidence>
<dbReference type="Gene3D" id="3.40.50.970">
    <property type="match status" value="2"/>
</dbReference>
<dbReference type="GO" id="GO:0009099">
    <property type="term" value="P:L-valine biosynthetic process"/>
    <property type="evidence" value="ECO:0007669"/>
    <property type="project" value="TreeGrafter"/>
</dbReference>
<feature type="domain" description="Thiamine pyrophosphate enzyme TPP-binding" evidence="5">
    <location>
        <begin position="422"/>
        <end position="555"/>
    </location>
</feature>
<dbReference type="CDD" id="cd07035">
    <property type="entry name" value="TPP_PYR_POX_like"/>
    <property type="match status" value="1"/>
</dbReference>
<dbReference type="InterPro" id="IPR029035">
    <property type="entry name" value="DHS-like_NAD/FAD-binding_dom"/>
</dbReference>
<dbReference type="Gene3D" id="3.40.50.1220">
    <property type="entry name" value="TPP-binding domain"/>
    <property type="match status" value="1"/>
</dbReference>
<dbReference type="SUPFAM" id="SSF52467">
    <property type="entry name" value="DHS-like NAD/FAD-binding domain"/>
    <property type="match status" value="1"/>
</dbReference>
<dbReference type="RefSeq" id="WP_085585982.1">
    <property type="nucleotide sequence ID" value="NZ_JFKA01000015.1"/>
</dbReference>
<feature type="domain" description="Thiamine pyrophosphate enzyme central" evidence="4">
    <location>
        <begin position="213"/>
        <end position="342"/>
    </location>
</feature>
<dbReference type="GO" id="GO:0000287">
    <property type="term" value="F:magnesium ion binding"/>
    <property type="evidence" value="ECO:0007669"/>
    <property type="project" value="InterPro"/>
</dbReference>
<dbReference type="InterPro" id="IPR011766">
    <property type="entry name" value="TPP_enzyme_TPP-bd"/>
</dbReference>
<dbReference type="Pfam" id="PF02775">
    <property type="entry name" value="TPP_enzyme_C"/>
    <property type="match status" value="1"/>
</dbReference>
<dbReference type="PANTHER" id="PTHR18968">
    <property type="entry name" value="THIAMINE PYROPHOSPHATE ENZYMES"/>
    <property type="match status" value="1"/>
</dbReference>
<dbReference type="NCBIfam" id="NF006203">
    <property type="entry name" value="PRK08327.1"/>
    <property type="match status" value="1"/>
</dbReference>
<dbReference type="Proteomes" id="UP000193391">
    <property type="component" value="Unassembled WGS sequence"/>
</dbReference>
<evidence type="ECO:0000259" key="5">
    <source>
        <dbReference type="Pfam" id="PF02775"/>
    </source>
</evidence>